<dbReference type="PANTHER" id="PTHR23507:SF1">
    <property type="entry name" value="FI18259P1-RELATED"/>
    <property type="match status" value="1"/>
</dbReference>
<dbReference type="Gene3D" id="1.20.1250.20">
    <property type="entry name" value="MFS general substrate transporter like domains"/>
    <property type="match status" value="1"/>
</dbReference>
<accession>A0A0A1UU53</accession>
<comment type="caution">
    <text evidence="6">The sequence shown here is derived from an EMBL/GenBank/DDBJ whole genome shotgun (WGS) entry which is preliminary data.</text>
</comment>
<sequence length="481" mass="52992">MQAAAHVTRQALMTTNIFLTQFFSSFLGHDFAPTTAQDTVNTPPSSRLPWISIKIQSKRHYFEKEPTPIEQIRWETFCYNPNTTSIPSVAANPSCAKKDYALLQSWKAAIEIVMIVLTAAPFGMAADAYGRKRILQLSVAGITSAQAFDIVIGRFPETFPVHLMPLANMLRWSTTFFYVTAAAISIQLLSYQLLVKLMYPDNWICVYAGLGCLILSLLTTLLLPETRVSVPERCSQLLPPQRSIRSCSKYQRLRDFFKSTVVLARRSFYENKKLGLLLLFCVFTTTASNVPLMLAQQFSGRPDALDLAVQIYLSMMWSNILKVVVLTIILPLASYLLAKKLGLNPVRKDVYISAVSIVALVVGSLGIIVAKATGSALVVASIYIYALGCGYGPAMHSLLGLLSGGCHIGMLYAIIRAMQSVGNFMGGLFFGVSFEMAPFLFTALFLVLGAGALFLIQLEDAQQRQPIWINLDDLAVHNASP</sequence>
<keyword evidence="3 5" id="KW-1133">Transmembrane helix</keyword>
<keyword evidence="4 5" id="KW-0472">Membrane</keyword>
<evidence type="ECO:0000256" key="4">
    <source>
        <dbReference type="ARBA" id="ARBA00023136"/>
    </source>
</evidence>
<feature type="transmembrane region" description="Helical" evidence="5">
    <location>
        <begin position="274"/>
        <end position="295"/>
    </location>
</feature>
<dbReference type="InterPro" id="IPR036259">
    <property type="entry name" value="MFS_trans_sf"/>
</dbReference>
<organism evidence="6 7">
    <name type="scientific">Metarhizium robertsii</name>
    <dbReference type="NCBI Taxonomy" id="568076"/>
    <lineage>
        <taxon>Eukaryota</taxon>
        <taxon>Fungi</taxon>
        <taxon>Dikarya</taxon>
        <taxon>Ascomycota</taxon>
        <taxon>Pezizomycotina</taxon>
        <taxon>Sordariomycetes</taxon>
        <taxon>Hypocreomycetidae</taxon>
        <taxon>Hypocreales</taxon>
        <taxon>Clavicipitaceae</taxon>
        <taxon>Metarhizium</taxon>
    </lineage>
</organism>
<dbReference type="HOGENOM" id="CLU_567508_0_0_1"/>
<dbReference type="PANTHER" id="PTHR23507">
    <property type="entry name" value="ZGC:174356"/>
    <property type="match status" value="1"/>
</dbReference>
<evidence type="ECO:0008006" key="8">
    <source>
        <dbReference type="Google" id="ProtNLM"/>
    </source>
</evidence>
<feature type="transmembrane region" description="Helical" evidence="5">
    <location>
        <begin position="176"/>
        <end position="194"/>
    </location>
</feature>
<name>A0A0A1UU53_9HYPO</name>
<dbReference type="AlphaFoldDB" id="A0A0A1UU53"/>
<feature type="transmembrane region" description="Helical" evidence="5">
    <location>
        <begin position="315"/>
        <end position="338"/>
    </location>
</feature>
<evidence type="ECO:0000313" key="7">
    <source>
        <dbReference type="Proteomes" id="UP000030151"/>
    </source>
</evidence>
<dbReference type="OrthoDB" id="194139at2759"/>
<proteinExistence type="predicted"/>
<dbReference type="EMBL" id="JELW01000010">
    <property type="protein sequence ID" value="EXV00839.1"/>
    <property type="molecule type" value="Genomic_DNA"/>
</dbReference>
<keyword evidence="2 5" id="KW-0812">Transmembrane</keyword>
<feature type="transmembrane region" description="Helical" evidence="5">
    <location>
        <begin position="436"/>
        <end position="456"/>
    </location>
</feature>
<evidence type="ECO:0000256" key="2">
    <source>
        <dbReference type="ARBA" id="ARBA00022692"/>
    </source>
</evidence>
<reference evidence="6 7" key="1">
    <citation type="submission" date="2014-02" db="EMBL/GenBank/DDBJ databases">
        <title>The genome sequence of the entomopathogenic fungus Metarhizium robertsii ARSEF 2575.</title>
        <authorList>
            <person name="Giuliano Garisto Donzelli B."/>
            <person name="Roe B.A."/>
            <person name="Macmil S.L."/>
            <person name="Krasnoff S.B."/>
            <person name="Gibson D.M."/>
        </authorList>
    </citation>
    <scope>NUCLEOTIDE SEQUENCE [LARGE SCALE GENOMIC DNA]</scope>
    <source>
        <strain evidence="6 7">ARSEF 2575</strain>
    </source>
</reference>
<feature type="transmembrane region" description="Helical" evidence="5">
    <location>
        <begin position="206"/>
        <end position="223"/>
    </location>
</feature>
<comment type="subcellular location">
    <subcellularLocation>
        <location evidence="1">Membrane</location>
        <topology evidence="1">Multi-pass membrane protein</topology>
    </subcellularLocation>
</comment>
<evidence type="ECO:0000256" key="1">
    <source>
        <dbReference type="ARBA" id="ARBA00004141"/>
    </source>
</evidence>
<dbReference type="SUPFAM" id="SSF103473">
    <property type="entry name" value="MFS general substrate transporter"/>
    <property type="match status" value="1"/>
</dbReference>
<evidence type="ECO:0000256" key="3">
    <source>
        <dbReference type="ARBA" id="ARBA00022989"/>
    </source>
</evidence>
<evidence type="ECO:0000313" key="6">
    <source>
        <dbReference type="EMBL" id="EXV00839.1"/>
    </source>
</evidence>
<dbReference type="GO" id="GO:0016020">
    <property type="term" value="C:membrane"/>
    <property type="evidence" value="ECO:0007669"/>
    <property type="project" value="UniProtKB-SubCell"/>
</dbReference>
<dbReference type="GO" id="GO:0022857">
    <property type="term" value="F:transmembrane transporter activity"/>
    <property type="evidence" value="ECO:0007669"/>
    <property type="project" value="TreeGrafter"/>
</dbReference>
<gene>
    <name evidence="6" type="ORF">X797_005852</name>
</gene>
<feature type="transmembrane region" description="Helical" evidence="5">
    <location>
        <begin position="350"/>
        <end position="370"/>
    </location>
</feature>
<evidence type="ECO:0000256" key="5">
    <source>
        <dbReference type="SAM" id="Phobius"/>
    </source>
</evidence>
<dbReference type="Proteomes" id="UP000030151">
    <property type="component" value="Unassembled WGS sequence"/>
</dbReference>
<protein>
    <recommendedName>
        <fullName evidence="8">MFS transporter</fullName>
    </recommendedName>
</protein>